<sequence>MASSSNATLTIRVIRSFEHRNWKPLVIHNINLDMTFGELQALVNDKLVSSSFPPPFKKLVHYDAFKLETSPSMNNSKSSNALISLSNSTPVLELGISGPLALSSEQISHESEISYFNCSEFIEYSSSHA</sequence>
<reference evidence="2 3" key="1">
    <citation type="journal article" date="2016" name="Genome Biol. Evol.">
        <title>Gene Family Evolution Reflects Adaptation to Soil Environmental Stressors in the Genome of the Collembolan Orchesella cincta.</title>
        <authorList>
            <person name="Faddeeva-Vakhrusheva A."/>
            <person name="Derks M.F."/>
            <person name="Anvar S.Y."/>
            <person name="Agamennone V."/>
            <person name="Suring W."/>
            <person name="Smit S."/>
            <person name="van Straalen N.M."/>
            <person name="Roelofs D."/>
        </authorList>
    </citation>
    <scope>NUCLEOTIDE SEQUENCE [LARGE SCALE GENOMIC DNA]</scope>
    <source>
        <tissue evidence="2">Mixed pool</tissue>
    </source>
</reference>
<evidence type="ECO:0000256" key="1">
    <source>
        <dbReference type="ARBA" id="ARBA00007176"/>
    </source>
</evidence>
<accession>A0A1D2MR17</accession>
<proteinExistence type="inferred from homology"/>
<dbReference type="PANTHER" id="PTHR18444:SF9">
    <property type="entry name" value="UPF0538 PROTEIN C2ORF76"/>
    <property type="match status" value="1"/>
</dbReference>
<evidence type="ECO:0000313" key="2">
    <source>
        <dbReference type="EMBL" id="ODM95341.1"/>
    </source>
</evidence>
<name>A0A1D2MR17_ORCCI</name>
<keyword evidence="3" id="KW-1185">Reference proteome</keyword>
<dbReference type="PANTHER" id="PTHR18444">
    <property type="entry name" value="UPF0538 FAMILY MEMBER"/>
    <property type="match status" value="1"/>
</dbReference>
<comment type="caution">
    <text evidence="2">The sequence shown here is derived from an EMBL/GenBank/DDBJ whole genome shotgun (WGS) entry which is preliminary data.</text>
</comment>
<organism evidence="2 3">
    <name type="scientific">Orchesella cincta</name>
    <name type="common">Springtail</name>
    <name type="synonym">Podura cincta</name>
    <dbReference type="NCBI Taxonomy" id="48709"/>
    <lineage>
        <taxon>Eukaryota</taxon>
        <taxon>Metazoa</taxon>
        <taxon>Ecdysozoa</taxon>
        <taxon>Arthropoda</taxon>
        <taxon>Hexapoda</taxon>
        <taxon>Collembola</taxon>
        <taxon>Entomobryomorpha</taxon>
        <taxon>Entomobryoidea</taxon>
        <taxon>Orchesellidae</taxon>
        <taxon>Orchesellinae</taxon>
        <taxon>Orchesella</taxon>
    </lineage>
</organism>
<protein>
    <submittedName>
        <fullName evidence="2">Uncharacterized protein</fullName>
    </submittedName>
</protein>
<evidence type="ECO:0000313" key="3">
    <source>
        <dbReference type="Proteomes" id="UP000094527"/>
    </source>
</evidence>
<dbReference type="AlphaFoldDB" id="A0A1D2MR17"/>
<dbReference type="Pfam" id="PF10209">
    <property type="entry name" value="DUF2340"/>
    <property type="match status" value="1"/>
</dbReference>
<dbReference type="OrthoDB" id="937at2759"/>
<comment type="similarity">
    <text evidence="1">Belongs to the UPF0538 family.</text>
</comment>
<dbReference type="InterPro" id="IPR018794">
    <property type="entry name" value="UPF0538"/>
</dbReference>
<dbReference type="EMBL" id="LJIJ01000683">
    <property type="protein sequence ID" value="ODM95341.1"/>
    <property type="molecule type" value="Genomic_DNA"/>
</dbReference>
<dbReference type="Proteomes" id="UP000094527">
    <property type="component" value="Unassembled WGS sequence"/>
</dbReference>
<gene>
    <name evidence="2" type="ORF">Ocin01_11330</name>
</gene>